<evidence type="ECO:0000313" key="3">
    <source>
        <dbReference type="Proteomes" id="UP001383192"/>
    </source>
</evidence>
<proteinExistence type="predicted"/>
<evidence type="ECO:0000313" key="2">
    <source>
        <dbReference type="EMBL" id="KAK7041961.1"/>
    </source>
</evidence>
<name>A0AAW0CTV3_9AGAR</name>
<feature type="compositionally biased region" description="Basic and acidic residues" evidence="1">
    <location>
        <begin position="168"/>
        <end position="178"/>
    </location>
</feature>
<organism evidence="2 3">
    <name type="scientific">Paramarasmius palmivorus</name>
    <dbReference type="NCBI Taxonomy" id="297713"/>
    <lineage>
        <taxon>Eukaryota</taxon>
        <taxon>Fungi</taxon>
        <taxon>Dikarya</taxon>
        <taxon>Basidiomycota</taxon>
        <taxon>Agaricomycotina</taxon>
        <taxon>Agaricomycetes</taxon>
        <taxon>Agaricomycetidae</taxon>
        <taxon>Agaricales</taxon>
        <taxon>Marasmiineae</taxon>
        <taxon>Marasmiaceae</taxon>
        <taxon>Paramarasmius</taxon>
    </lineage>
</organism>
<gene>
    <name evidence="2" type="ORF">VNI00_008943</name>
</gene>
<keyword evidence="3" id="KW-1185">Reference proteome</keyword>
<evidence type="ECO:0000256" key="1">
    <source>
        <dbReference type="SAM" id="MobiDB-lite"/>
    </source>
</evidence>
<dbReference type="Proteomes" id="UP001383192">
    <property type="component" value="Unassembled WGS sequence"/>
</dbReference>
<feature type="compositionally biased region" description="Basic and acidic residues" evidence="1">
    <location>
        <begin position="408"/>
        <end position="424"/>
    </location>
</feature>
<dbReference type="AlphaFoldDB" id="A0AAW0CTV3"/>
<reference evidence="2 3" key="1">
    <citation type="submission" date="2024-01" db="EMBL/GenBank/DDBJ databases">
        <title>A draft genome for a cacao thread blight-causing isolate of Paramarasmius palmivorus.</title>
        <authorList>
            <person name="Baruah I.K."/>
            <person name="Bukari Y."/>
            <person name="Amoako-Attah I."/>
            <person name="Meinhardt L.W."/>
            <person name="Bailey B.A."/>
            <person name="Cohen S.P."/>
        </authorList>
    </citation>
    <scope>NUCLEOTIDE SEQUENCE [LARGE SCALE GENOMIC DNA]</scope>
    <source>
        <strain evidence="2 3">GH-12</strain>
    </source>
</reference>
<feature type="compositionally biased region" description="Basic and acidic residues" evidence="1">
    <location>
        <begin position="145"/>
        <end position="160"/>
    </location>
</feature>
<sequence>MASSFSRPEDRIPPPIPRAKKMIYNMPVRTYVDASIIARLPKNVQKCPLFPAPVTVIPPPPRPRTEEASENDNDDEFAQKSEIRFEAIKVWLKEKQHIEEANRKRQEGREKKLNEWVSWRERYEAEEDKMINEFFEQEAKRREAETKEKKRQETQRRVAEVADSNGDVSRDKKGTEVKPKKRVLATDSNEGGSIKKAKISLPPIASDALPEEIEGRMYSRVEDGSECDSCTKLQYACWMPLDNKGKKFVYRACKSCTDLDTKCTYGGVQLTDKRKPVPMDIIEIDDDDAGTNEKEKRRSSTVMTLRSGTRTGSQDLGSFIESISETMKTIGNDVRQQCGELNGMKATITTISTDITGLRESVDHLSSVVTALIVELHRTQTKVSMRKDPRSLSEKPRPNSAVAGHRRKEQDKEKREEQEQQEEKEVQDEVAASSDKSEMLVDYGSVSGED</sequence>
<accession>A0AAW0CTV3</accession>
<feature type="region of interest" description="Disordered" evidence="1">
    <location>
        <begin position="55"/>
        <end position="76"/>
    </location>
</feature>
<feature type="region of interest" description="Disordered" evidence="1">
    <location>
        <begin position="145"/>
        <end position="179"/>
    </location>
</feature>
<feature type="compositionally biased region" description="Basic and acidic residues" evidence="1">
    <location>
        <begin position="385"/>
        <end position="397"/>
    </location>
</feature>
<comment type="caution">
    <text evidence="2">The sequence shown here is derived from an EMBL/GenBank/DDBJ whole genome shotgun (WGS) entry which is preliminary data.</text>
</comment>
<protein>
    <submittedName>
        <fullName evidence="2">Uncharacterized protein</fullName>
    </submittedName>
</protein>
<feature type="region of interest" description="Disordered" evidence="1">
    <location>
        <begin position="380"/>
        <end position="450"/>
    </location>
</feature>
<dbReference type="EMBL" id="JAYKXP010000031">
    <property type="protein sequence ID" value="KAK7041961.1"/>
    <property type="molecule type" value="Genomic_DNA"/>
</dbReference>